<keyword evidence="5" id="KW-0233">DNA recombination</keyword>
<evidence type="ECO:0000256" key="4">
    <source>
        <dbReference type="ARBA" id="ARBA00023125"/>
    </source>
</evidence>
<proteinExistence type="inferred from homology"/>
<evidence type="ECO:0000256" key="1">
    <source>
        <dbReference type="ARBA" id="ARBA00003283"/>
    </source>
</evidence>
<evidence type="ECO:0000256" key="2">
    <source>
        <dbReference type="ARBA" id="ARBA00008857"/>
    </source>
</evidence>
<dbReference type="AlphaFoldDB" id="A0A6I3SLU6"/>
<dbReference type="EMBL" id="WNKU01000012">
    <property type="protein sequence ID" value="MTV49612.1"/>
    <property type="molecule type" value="Genomic_DNA"/>
</dbReference>
<dbReference type="InterPro" id="IPR004107">
    <property type="entry name" value="Integrase_SAM-like_N"/>
</dbReference>
<evidence type="ECO:0000256" key="6">
    <source>
        <dbReference type="PROSITE-ProRule" id="PRU01248"/>
    </source>
</evidence>
<comment type="caution">
    <text evidence="9">The sequence shown here is derived from an EMBL/GenBank/DDBJ whole genome shotgun (WGS) entry which is preliminary data.</text>
</comment>
<accession>A0A6I3SLU6</accession>
<dbReference type="GO" id="GO:0003677">
    <property type="term" value="F:DNA binding"/>
    <property type="evidence" value="ECO:0007669"/>
    <property type="project" value="UniProtKB-UniRule"/>
</dbReference>
<feature type="domain" description="Tyr recombinase" evidence="7">
    <location>
        <begin position="103"/>
        <end position="277"/>
    </location>
</feature>
<dbReference type="Gene3D" id="1.10.443.10">
    <property type="entry name" value="Intergrase catalytic core"/>
    <property type="match status" value="1"/>
</dbReference>
<dbReference type="InterPro" id="IPR002104">
    <property type="entry name" value="Integrase_catalytic"/>
</dbReference>
<dbReference type="InterPro" id="IPR050090">
    <property type="entry name" value="Tyrosine_recombinase_XerCD"/>
</dbReference>
<dbReference type="InterPro" id="IPR010998">
    <property type="entry name" value="Integrase_recombinase_N"/>
</dbReference>
<name>A0A6I3SLU6_HELMO</name>
<dbReference type="Proteomes" id="UP000430670">
    <property type="component" value="Unassembled WGS sequence"/>
</dbReference>
<gene>
    <name evidence="9" type="ORF">GJ688_11550</name>
</gene>
<evidence type="ECO:0000313" key="10">
    <source>
        <dbReference type="Proteomes" id="UP000430670"/>
    </source>
</evidence>
<dbReference type="OrthoDB" id="283809at2"/>
<evidence type="ECO:0000259" key="8">
    <source>
        <dbReference type="PROSITE" id="PS51900"/>
    </source>
</evidence>
<dbReference type="RefSeq" id="WP_155476709.1">
    <property type="nucleotide sequence ID" value="NZ_WNKU01000012.1"/>
</dbReference>
<dbReference type="InterPro" id="IPR013762">
    <property type="entry name" value="Integrase-like_cat_sf"/>
</dbReference>
<organism evidence="9 10">
    <name type="scientific">Heliobacterium mobile</name>
    <name type="common">Heliobacillus mobilis</name>
    <dbReference type="NCBI Taxonomy" id="28064"/>
    <lineage>
        <taxon>Bacteria</taxon>
        <taxon>Bacillati</taxon>
        <taxon>Bacillota</taxon>
        <taxon>Clostridia</taxon>
        <taxon>Eubacteriales</taxon>
        <taxon>Heliobacteriaceae</taxon>
        <taxon>Heliobacterium</taxon>
    </lineage>
</organism>
<dbReference type="PROSITE" id="PS51898">
    <property type="entry name" value="TYR_RECOMBINASE"/>
    <property type="match status" value="1"/>
</dbReference>
<dbReference type="PANTHER" id="PTHR30349:SF41">
    <property type="entry name" value="INTEGRASE_RECOMBINASE PROTEIN MJ0367-RELATED"/>
    <property type="match status" value="1"/>
</dbReference>
<dbReference type="PANTHER" id="PTHR30349">
    <property type="entry name" value="PHAGE INTEGRASE-RELATED"/>
    <property type="match status" value="1"/>
</dbReference>
<comment type="similarity">
    <text evidence="2">Belongs to the 'phage' integrase family.</text>
</comment>
<keyword evidence="3" id="KW-0229">DNA integration</keyword>
<dbReference type="Pfam" id="PF00589">
    <property type="entry name" value="Phage_integrase"/>
    <property type="match status" value="1"/>
</dbReference>
<feature type="domain" description="Core-binding (CB)" evidence="8">
    <location>
        <begin position="2"/>
        <end position="82"/>
    </location>
</feature>
<reference evidence="9 10" key="1">
    <citation type="submission" date="2019-11" db="EMBL/GenBank/DDBJ databases">
        <title>Whole-genome sequence of a the green, strictly anaerobic photosynthetic bacterium Heliobacillus mobilis DSM 6151.</title>
        <authorList>
            <person name="Kyndt J.A."/>
            <person name="Meyer T.E."/>
        </authorList>
    </citation>
    <scope>NUCLEOTIDE SEQUENCE [LARGE SCALE GENOMIC DNA]</scope>
    <source>
        <strain evidence="9 10">DSM 6151</strain>
    </source>
</reference>
<comment type="function">
    <text evidence="1">Site-specific tyrosine recombinase, which acts by catalyzing the cutting and rejoining of the recombining DNA molecules.</text>
</comment>
<evidence type="ECO:0000256" key="5">
    <source>
        <dbReference type="ARBA" id="ARBA00023172"/>
    </source>
</evidence>
<keyword evidence="4 6" id="KW-0238">DNA-binding</keyword>
<keyword evidence="10" id="KW-1185">Reference proteome</keyword>
<dbReference type="Pfam" id="PF02899">
    <property type="entry name" value="Phage_int_SAM_1"/>
    <property type="match status" value="1"/>
</dbReference>
<dbReference type="InterPro" id="IPR044068">
    <property type="entry name" value="CB"/>
</dbReference>
<sequence length="280" mass="33152">MKKTQETIRHFMVDNAARFSKETVRSYQLSLRQFFEFCVKEYDEVVAQDIRRWLSSLGASGLKPRSICVKLACLKSFYKYCLEENQIVKNPTARIQRPRLDDSLPKYLEKADLAKLFEQSRHDPRDRAIIETLYVTGVRISELLNIRLEDIKWDTRQIWIKKGKGNRERFVLMTTECAERLKTYLKTRGIDSPYLFANQRKGKLSRVWVEHRFRIYSKQLSLNIPVTPHTLRHTFAAHLIQKGMPQTFIQELLGHENVNSTRIYTRLSDAARKKQYDSYQ</sequence>
<evidence type="ECO:0000259" key="7">
    <source>
        <dbReference type="PROSITE" id="PS51898"/>
    </source>
</evidence>
<evidence type="ECO:0000256" key="3">
    <source>
        <dbReference type="ARBA" id="ARBA00022908"/>
    </source>
</evidence>
<protein>
    <submittedName>
        <fullName evidence="9">Tyrosine-type recombinase/integrase</fullName>
    </submittedName>
</protein>
<dbReference type="Gene3D" id="1.10.150.130">
    <property type="match status" value="1"/>
</dbReference>
<dbReference type="GO" id="GO:0015074">
    <property type="term" value="P:DNA integration"/>
    <property type="evidence" value="ECO:0007669"/>
    <property type="project" value="UniProtKB-KW"/>
</dbReference>
<dbReference type="InterPro" id="IPR011010">
    <property type="entry name" value="DNA_brk_join_enz"/>
</dbReference>
<dbReference type="NCBIfam" id="NF040815">
    <property type="entry name" value="recomb_XerA_Arch"/>
    <property type="match status" value="1"/>
</dbReference>
<dbReference type="PROSITE" id="PS51900">
    <property type="entry name" value="CB"/>
    <property type="match status" value="1"/>
</dbReference>
<dbReference type="GO" id="GO:0006310">
    <property type="term" value="P:DNA recombination"/>
    <property type="evidence" value="ECO:0007669"/>
    <property type="project" value="UniProtKB-KW"/>
</dbReference>
<dbReference type="SUPFAM" id="SSF56349">
    <property type="entry name" value="DNA breaking-rejoining enzymes"/>
    <property type="match status" value="1"/>
</dbReference>
<evidence type="ECO:0000313" key="9">
    <source>
        <dbReference type="EMBL" id="MTV49612.1"/>
    </source>
</evidence>